<evidence type="ECO:0000256" key="1">
    <source>
        <dbReference type="ARBA" id="ARBA00003143"/>
    </source>
</evidence>
<dbReference type="PROSITE" id="PS01009">
    <property type="entry name" value="CRISP_1"/>
    <property type="match status" value="1"/>
</dbReference>
<dbReference type="SMART" id="SM00198">
    <property type="entry name" value="SCP"/>
    <property type="match status" value="1"/>
</dbReference>
<keyword evidence="9" id="KW-1185">Reference proteome</keyword>
<keyword evidence="5" id="KW-0611">Plant defense</keyword>
<dbReference type="AlphaFoldDB" id="A0AA42ATL3"/>
<gene>
    <name evidence="8" type="ORF">MKW94_021078</name>
</gene>
<dbReference type="SUPFAM" id="SSF55797">
    <property type="entry name" value="PR-1-like"/>
    <property type="match status" value="1"/>
</dbReference>
<dbReference type="Pfam" id="PF00188">
    <property type="entry name" value="CAP"/>
    <property type="match status" value="1"/>
</dbReference>
<evidence type="ECO:0000256" key="3">
    <source>
        <dbReference type="ARBA" id="ARBA00022729"/>
    </source>
</evidence>
<dbReference type="InterPro" id="IPR018244">
    <property type="entry name" value="Allrgn_V5/Tpx1_CS"/>
</dbReference>
<evidence type="ECO:0000256" key="4">
    <source>
        <dbReference type="ARBA" id="ARBA00023157"/>
    </source>
</evidence>
<dbReference type="PANTHER" id="PTHR10334">
    <property type="entry name" value="CYSTEINE-RICH SECRETORY PROTEIN-RELATED"/>
    <property type="match status" value="1"/>
</dbReference>
<dbReference type="Gene3D" id="3.40.33.10">
    <property type="entry name" value="CAP"/>
    <property type="match status" value="1"/>
</dbReference>
<evidence type="ECO:0000313" key="8">
    <source>
        <dbReference type="EMBL" id="MCL7041053.1"/>
    </source>
</evidence>
<dbReference type="InterPro" id="IPR002413">
    <property type="entry name" value="V5_allergen-like"/>
</dbReference>
<dbReference type="GO" id="GO:0005576">
    <property type="term" value="C:extracellular region"/>
    <property type="evidence" value="ECO:0007669"/>
    <property type="project" value="InterPro"/>
</dbReference>
<keyword evidence="3 6" id="KW-0732">Signal</keyword>
<dbReference type="InterPro" id="IPR014044">
    <property type="entry name" value="CAP_dom"/>
</dbReference>
<dbReference type="Proteomes" id="UP001177140">
    <property type="component" value="Unassembled WGS sequence"/>
</dbReference>
<dbReference type="PRINTS" id="PR00838">
    <property type="entry name" value="V5ALLERGEN"/>
</dbReference>
<reference evidence="8" key="1">
    <citation type="submission" date="2022-03" db="EMBL/GenBank/DDBJ databases">
        <title>A functionally conserved STORR gene fusion in Papaver species that diverged 16.8 million years ago.</title>
        <authorList>
            <person name="Catania T."/>
        </authorList>
    </citation>
    <scope>NUCLEOTIDE SEQUENCE</scope>
    <source>
        <strain evidence="8">S-191538</strain>
    </source>
</reference>
<dbReference type="PROSITE" id="PS01010">
    <property type="entry name" value="CRISP_2"/>
    <property type="match status" value="1"/>
</dbReference>
<dbReference type="EMBL" id="JAJJMA010219600">
    <property type="protein sequence ID" value="MCL7041053.1"/>
    <property type="molecule type" value="Genomic_DNA"/>
</dbReference>
<organism evidence="8 9">
    <name type="scientific">Papaver nudicaule</name>
    <name type="common">Iceland poppy</name>
    <dbReference type="NCBI Taxonomy" id="74823"/>
    <lineage>
        <taxon>Eukaryota</taxon>
        <taxon>Viridiplantae</taxon>
        <taxon>Streptophyta</taxon>
        <taxon>Embryophyta</taxon>
        <taxon>Tracheophyta</taxon>
        <taxon>Spermatophyta</taxon>
        <taxon>Magnoliopsida</taxon>
        <taxon>Ranunculales</taxon>
        <taxon>Papaveraceae</taxon>
        <taxon>Papaveroideae</taxon>
        <taxon>Papaver</taxon>
    </lineage>
</organism>
<keyword evidence="4" id="KW-1015">Disulfide bond</keyword>
<name>A0AA42ATL3_PAPNU</name>
<comment type="similarity">
    <text evidence="2">Belongs to the CRISP family.</text>
</comment>
<comment type="function">
    <text evidence="1">Probably involved in the defense reaction of plants against pathogens.</text>
</comment>
<dbReference type="GO" id="GO:0098542">
    <property type="term" value="P:defense response to other organism"/>
    <property type="evidence" value="ECO:0007669"/>
    <property type="project" value="UniProtKB-ARBA"/>
</dbReference>
<feature type="signal peptide" evidence="6">
    <location>
        <begin position="1"/>
        <end position="19"/>
    </location>
</feature>
<dbReference type="CDD" id="cd05381">
    <property type="entry name" value="CAP_PR-1"/>
    <property type="match status" value="1"/>
</dbReference>
<dbReference type="InterPro" id="IPR035940">
    <property type="entry name" value="CAP_sf"/>
</dbReference>
<evidence type="ECO:0000259" key="7">
    <source>
        <dbReference type="SMART" id="SM00198"/>
    </source>
</evidence>
<protein>
    <recommendedName>
        <fullName evidence="7">SCP domain-containing protein</fullName>
    </recommendedName>
</protein>
<evidence type="ECO:0000256" key="2">
    <source>
        <dbReference type="ARBA" id="ARBA00009923"/>
    </source>
</evidence>
<feature type="domain" description="SCP" evidence="7">
    <location>
        <begin position="21"/>
        <end position="150"/>
    </location>
</feature>
<dbReference type="PRINTS" id="PR00837">
    <property type="entry name" value="V5TPXLIKE"/>
</dbReference>
<keyword evidence="5" id="KW-0568">Pathogenesis-related protein</keyword>
<evidence type="ECO:0000313" key="9">
    <source>
        <dbReference type="Proteomes" id="UP001177140"/>
    </source>
</evidence>
<comment type="caution">
    <text evidence="8">The sequence shown here is derived from an EMBL/GenBank/DDBJ whole genome shotgun (WGS) entry which is preliminary data.</text>
</comment>
<accession>A0AA42ATL3</accession>
<feature type="chain" id="PRO_5041258616" description="SCP domain-containing protein" evidence="6">
    <location>
        <begin position="20"/>
        <end position="160"/>
    </location>
</feature>
<proteinExistence type="inferred from homology"/>
<evidence type="ECO:0000256" key="6">
    <source>
        <dbReference type="SAM" id="SignalP"/>
    </source>
</evidence>
<dbReference type="InterPro" id="IPR001283">
    <property type="entry name" value="CRISP-related"/>
</dbReference>
<evidence type="ECO:0000256" key="5">
    <source>
        <dbReference type="ARBA" id="ARBA00023265"/>
    </source>
</evidence>
<sequence length="160" mass="17168">MSFFAILTLLALSIHTSQAQTSQQQYLDAHNAARAEVNVGPLVWDNNVAAYAANYANQRAGDCNLIHSGGPYGENLAGSSGNLAIGRAVSLWVSEKSQYDYQSNSCQGVCGHYTQVVWRNSVRLGCASVTCNNGGTFVICSYDPPGNFRGQRPTTPNLAF</sequence>
<dbReference type="FunFam" id="3.40.33.10:FF:000006">
    <property type="entry name" value="Putative pathogenesis-related protein 1"/>
    <property type="match status" value="1"/>
</dbReference>